<sequence length="144" mass="16318">MPQKKRFIFQLNGDEVELDLELNNFIRDDVSVHVTENGVTKLIEMPEDDKEMYGYYQDKKTNAAVVVECDKLRSICQPVGTFTLNGKKYRLETTGENSEATHFVTEIRQDDGIADMQGDLQQIPGSLIDTITSSDFVCIAFSTR</sequence>
<gene>
    <name evidence="1" type="ORF">CHS0354_041052</name>
</gene>
<dbReference type="AlphaFoldDB" id="A0AAE0VU25"/>
<accession>A0AAE0VU25</accession>
<dbReference type="EMBL" id="JAEAOA010002345">
    <property type="protein sequence ID" value="KAK3590026.1"/>
    <property type="molecule type" value="Genomic_DNA"/>
</dbReference>
<proteinExistence type="predicted"/>
<evidence type="ECO:0000313" key="2">
    <source>
        <dbReference type="Proteomes" id="UP001195483"/>
    </source>
</evidence>
<keyword evidence="2" id="KW-1185">Reference proteome</keyword>
<name>A0AAE0VU25_9BIVA</name>
<organism evidence="1 2">
    <name type="scientific">Potamilus streckersoni</name>
    <dbReference type="NCBI Taxonomy" id="2493646"/>
    <lineage>
        <taxon>Eukaryota</taxon>
        <taxon>Metazoa</taxon>
        <taxon>Spiralia</taxon>
        <taxon>Lophotrochozoa</taxon>
        <taxon>Mollusca</taxon>
        <taxon>Bivalvia</taxon>
        <taxon>Autobranchia</taxon>
        <taxon>Heteroconchia</taxon>
        <taxon>Palaeoheterodonta</taxon>
        <taxon>Unionida</taxon>
        <taxon>Unionoidea</taxon>
        <taxon>Unionidae</taxon>
        <taxon>Ambleminae</taxon>
        <taxon>Lampsilini</taxon>
        <taxon>Potamilus</taxon>
    </lineage>
</organism>
<reference evidence="1" key="2">
    <citation type="journal article" date="2021" name="Genome Biol. Evol.">
        <title>Developing a high-quality reference genome for a parasitic bivalve with doubly uniparental inheritance (Bivalvia: Unionida).</title>
        <authorList>
            <person name="Smith C.H."/>
        </authorList>
    </citation>
    <scope>NUCLEOTIDE SEQUENCE</scope>
    <source>
        <strain evidence="1">CHS0354</strain>
        <tissue evidence="1">Mantle</tissue>
    </source>
</reference>
<dbReference type="Proteomes" id="UP001195483">
    <property type="component" value="Unassembled WGS sequence"/>
</dbReference>
<comment type="caution">
    <text evidence="1">The sequence shown here is derived from an EMBL/GenBank/DDBJ whole genome shotgun (WGS) entry which is preliminary data.</text>
</comment>
<reference evidence="1" key="1">
    <citation type="journal article" date="2021" name="Genome Biol. Evol.">
        <title>A High-Quality Reference Genome for a Parasitic Bivalve with Doubly Uniparental Inheritance (Bivalvia: Unionida).</title>
        <authorList>
            <person name="Smith C.H."/>
        </authorList>
    </citation>
    <scope>NUCLEOTIDE SEQUENCE</scope>
    <source>
        <strain evidence="1">CHS0354</strain>
    </source>
</reference>
<reference evidence="1" key="3">
    <citation type="submission" date="2023-05" db="EMBL/GenBank/DDBJ databases">
        <authorList>
            <person name="Smith C.H."/>
        </authorList>
    </citation>
    <scope>NUCLEOTIDE SEQUENCE</scope>
    <source>
        <strain evidence="1">CHS0354</strain>
        <tissue evidence="1">Mantle</tissue>
    </source>
</reference>
<evidence type="ECO:0000313" key="1">
    <source>
        <dbReference type="EMBL" id="KAK3590026.1"/>
    </source>
</evidence>
<protein>
    <submittedName>
        <fullName evidence="1">Uncharacterized protein</fullName>
    </submittedName>
</protein>